<dbReference type="EMBL" id="JALJOV010000027">
    <property type="protein sequence ID" value="KAK9868462.1"/>
    <property type="molecule type" value="Genomic_DNA"/>
</dbReference>
<dbReference type="Gene3D" id="3.30.565.10">
    <property type="entry name" value="Histidine kinase-like ATPase, C-terminal domain"/>
    <property type="match status" value="1"/>
</dbReference>
<protein>
    <recommendedName>
        <fullName evidence="2">Sacsin/Nov domain-containing protein</fullName>
    </recommendedName>
</protein>
<organism evidence="3 4">
    <name type="scientific">Apatococcus fuscideae</name>
    <dbReference type="NCBI Taxonomy" id="2026836"/>
    <lineage>
        <taxon>Eukaryota</taxon>
        <taxon>Viridiplantae</taxon>
        <taxon>Chlorophyta</taxon>
        <taxon>core chlorophytes</taxon>
        <taxon>Trebouxiophyceae</taxon>
        <taxon>Chlorellales</taxon>
        <taxon>Chlorellaceae</taxon>
        <taxon>Apatococcus</taxon>
    </lineage>
</organism>
<evidence type="ECO:0000256" key="1">
    <source>
        <dbReference type="SAM" id="MobiDB-lite"/>
    </source>
</evidence>
<name>A0AAW1THS6_9CHLO</name>
<dbReference type="AlphaFoldDB" id="A0AAW1THS6"/>
<dbReference type="Proteomes" id="UP001485043">
    <property type="component" value="Unassembled WGS sequence"/>
</dbReference>
<dbReference type="InterPro" id="IPR058210">
    <property type="entry name" value="SACS/Nov_dom"/>
</dbReference>
<gene>
    <name evidence="3" type="ORF">WJX84_002462</name>
</gene>
<keyword evidence="4" id="KW-1185">Reference proteome</keyword>
<comment type="caution">
    <text evidence="3">The sequence shown here is derived from an EMBL/GenBank/DDBJ whole genome shotgun (WGS) entry which is preliminary data.</text>
</comment>
<proteinExistence type="predicted"/>
<dbReference type="InterPro" id="IPR052957">
    <property type="entry name" value="Auxin_embryo_med"/>
</dbReference>
<accession>A0AAW1THS6</accession>
<dbReference type="Pfam" id="PF25794">
    <property type="entry name" value="SACS"/>
    <property type="match status" value="1"/>
</dbReference>
<sequence>MVSPPILLETLDDRATFMQWCVQQGFEITESFLLQLVSADIPEAGSMLLAAWGRLQDAARLAVQCLAKRPMTGHDLKVLEDLAAWSTCLLPAFWEQNLPVSYVPPEECMLEYVKMRCAESQAGDPSKRLISLVKSLPADQQSYSLLWQDSQGVDAVTHAAGCLKPSVLVELQQFQTLLLEECAHPFASTASCASAASEEGRRMYYETHADQIEAVIKLLVAWVQQQQPSHSALSACLDQPGNTNAPALVTLLDNYCSGLFGSVSCLLHAGSSALDACKQLPWHRLAAVADSDVLHMLLCHAVDEAPSAAELVEQRLYSEGTFSDMMARVCRTGASSRALHHLAINGAQDWMSKEKQFIESRVAQRMQKASSNLATGPLRSQPGPSTRSTNQGPVLTAVCQTLGASFEEILACWGQITLELADPGSLEAVTSKALKVLCHFGGHNAAVARAPHERLLAAMQPVYQTHPLPALLVVGSSLAAQQQAESKDIVESLYAVLEGFLYPIHKLGRDVRLNLHNAAAALQNAAATSETSPLELASQSDAYCRHFIRFVRSKHSPATNAATTEERLRRADDALALKAQLANITGGIYSKRAHFLLELIQNADDLDYHDCHLRQEVPSLCIWLSSHGMSAGYNEDGFDDKDIWKLCSIGRSEKKYSEKATGMLGQGFKSIFSVSAKPHIISKGFR</sequence>
<dbReference type="PANTHER" id="PTHR32387:SF0">
    <property type="entry name" value="PROTEIN NO VEIN"/>
    <property type="match status" value="1"/>
</dbReference>
<feature type="compositionally biased region" description="Polar residues" evidence="1">
    <location>
        <begin position="382"/>
        <end position="392"/>
    </location>
</feature>
<evidence type="ECO:0000313" key="3">
    <source>
        <dbReference type="EMBL" id="KAK9868462.1"/>
    </source>
</evidence>
<feature type="region of interest" description="Disordered" evidence="1">
    <location>
        <begin position="369"/>
        <end position="392"/>
    </location>
</feature>
<dbReference type="SUPFAM" id="SSF55874">
    <property type="entry name" value="ATPase domain of HSP90 chaperone/DNA topoisomerase II/histidine kinase"/>
    <property type="match status" value="1"/>
</dbReference>
<feature type="domain" description="Sacsin/Nov" evidence="2">
    <location>
        <begin position="589"/>
        <end position="683"/>
    </location>
</feature>
<reference evidence="3 4" key="1">
    <citation type="journal article" date="2024" name="Nat. Commun.">
        <title>Phylogenomics reveals the evolutionary origins of lichenization in chlorophyte algae.</title>
        <authorList>
            <person name="Puginier C."/>
            <person name="Libourel C."/>
            <person name="Otte J."/>
            <person name="Skaloud P."/>
            <person name="Haon M."/>
            <person name="Grisel S."/>
            <person name="Petersen M."/>
            <person name="Berrin J.G."/>
            <person name="Delaux P.M."/>
            <person name="Dal Grande F."/>
            <person name="Keller J."/>
        </authorList>
    </citation>
    <scope>NUCLEOTIDE SEQUENCE [LARGE SCALE GENOMIC DNA]</scope>
    <source>
        <strain evidence="3 4">SAG 2523</strain>
    </source>
</reference>
<evidence type="ECO:0000259" key="2">
    <source>
        <dbReference type="Pfam" id="PF25794"/>
    </source>
</evidence>
<dbReference type="InterPro" id="IPR036890">
    <property type="entry name" value="HATPase_C_sf"/>
</dbReference>
<dbReference type="NCBIfam" id="NF047352">
    <property type="entry name" value="P_loop_sacsin"/>
    <property type="match status" value="1"/>
</dbReference>
<evidence type="ECO:0000313" key="4">
    <source>
        <dbReference type="Proteomes" id="UP001485043"/>
    </source>
</evidence>
<dbReference type="PANTHER" id="PTHR32387">
    <property type="entry name" value="WU:FJ29H11"/>
    <property type="match status" value="1"/>
</dbReference>